<reference evidence="3" key="1">
    <citation type="submission" date="2022-07" db="EMBL/GenBank/DDBJ databases">
        <title>Phylogenomic reconstructions and comparative analyses of Kickxellomycotina fungi.</title>
        <authorList>
            <person name="Reynolds N.K."/>
            <person name="Stajich J.E."/>
            <person name="Barry K."/>
            <person name="Grigoriev I.V."/>
            <person name="Crous P."/>
            <person name="Smith M.E."/>
        </authorList>
    </citation>
    <scope>NUCLEOTIDE SEQUENCE</scope>
    <source>
        <strain evidence="3">BCRC 34381</strain>
    </source>
</reference>
<dbReference type="Gene3D" id="3.40.50.1110">
    <property type="entry name" value="SGNH hydrolase"/>
    <property type="match status" value="1"/>
</dbReference>
<evidence type="ECO:0000256" key="1">
    <source>
        <dbReference type="SAM" id="MobiDB-lite"/>
    </source>
</evidence>
<dbReference type="EMBL" id="JANBOI010000993">
    <property type="protein sequence ID" value="KAJ1727755.1"/>
    <property type="molecule type" value="Genomic_DNA"/>
</dbReference>
<keyword evidence="2" id="KW-1133">Transmembrane helix</keyword>
<proteinExistence type="predicted"/>
<dbReference type="Proteomes" id="UP001143981">
    <property type="component" value="Unassembled WGS sequence"/>
</dbReference>
<comment type="caution">
    <text evidence="3">The sequence shown here is derived from an EMBL/GenBank/DDBJ whole genome shotgun (WGS) entry which is preliminary data.</text>
</comment>
<dbReference type="Pfam" id="PF00657">
    <property type="entry name" value="Lipase_GDSL"/>
    <property type="match status" value="1"/>
</dbReference>
<dbReference type="InterPro" id="IPR001087">
    <property type="entry name" value="GDSL"/>
</dbReference>
<feature type="non-terminal residue" evidence="3">
    <location>
        <position position="1"/>
    </location>
</feature>
<sequence>RDAPEDMWISKVKQPLREHAYALYPLVTIASIVIISCRINTLSHLNAWQRIPSPWSTVVSFGDNFSDSGNGAQITGGKYPSEPWYWHHRFSNGPNWVDNLILDLGGLGKIKMRNFAHGGATSDNALLQGSLLGHAIPGTRQQVRGFMLKSRRTEYPKPESTLYTIWTGANDCLAVGGVGSFGLGHKGTVKDIEESIFQNILQLEHESHNKMKYVLVLTPPPVEDMPLVIHEGSSVRSAVQRAAAALTHGLPQALLERLSTLGHATMRDSTELAPVHPPHALPNHRTRAPAPIAHYISVNLPQHYDHMLPGEHNGTRPTAPDDQTGPSPISSKAPDGLHRPLLKRESIHPPSTATHPKGVAAAGTVANNSRLHVMVYDAYHFIKHAEANPRCFGLDPAMMHKPCGDKKQCYDRVWIDDTNIGTQIHYWMARDINIRLHLWHMRNTNINLDRMFKNSTRVRELELEMLGYACPMRQAPVLF</sequence>
<evidence type="ECO:0008006" key="5">
    <source>
        <dbReference type="Google" id="ProtNLM"/>
    </source>
</evidence>
<keyword evidence="4" id="KW-1185">Reference proteome</keyword>
<dbReference type="OrthoDB" id="1600564at2759"/>
<dbReference type="GO" id="GO:0016788">
    <property type="term" value="F:hydrolase activity, acting on ester bonds"/>
    <property type="evidence" value="ECO:0007669"/>
    <property type="project" value="InterPro"/>
</dbReference>
<keyword evidence="2" id="KW-0472">Membrane</keyword>
<evidence type="ECO:0000256" key="2">
    <source>
        <dbReference type="SAM" id="Phobius"/>
    </source>
</evidence>
<accession>A0A9W7YAQ4</accession>
<feature type="transmembrane region" description="Helical" evidence="2">
    <location>
        <begin position="21"/>
        <end position="41"/>
    </location>
</feature>
<evidence type="ECO:0000313" key="3">
    <source>
        <dbReference type="EMBL" id="KAJ1727755.1"/>
    </source>
</evidence>
<dbReference type="SUPFAM" id="SSF52266">
    <property type="entry name" value="SGNH hydrolase"/>
    <property type="match status" value="1"/>
</dbReference>
<gene>
    <name evidence="3" type="ORF">LPJ61_004411</name>
</gene>
<feature type="region of interest" description="Disordered" evidence="1">
    <location>
        <begin position="304"/>
        <end position="337"/>
    </location>
</feature>
<organism evidence="3 4">
    <name type="scientific">Coemansia biformis</name>
    <dbReference type="NCBI Taxonomy" id="1286918"/>
    <lineage>
        <taxon>Eukaryota</taxon>
        <taxon>Fungi</taxon>
        <taxon>Fungi incertae sedis</taxon>
        <taxon>Zoopagomycota</taxon>
        <taxon>Kickxellomycotina</taxon>
        <taxon>Kickxellomycetes</taxon>
        <taxon>Kickxellales</taxon>
        <taxon>Kickxellaceae</taxon>
        <taxon>Coemansia</taxon>
    </lineage>
</organism>
<keyword evidence="2" id="KW-0812">Transmembrane</keyword>
<dbReference type="InterPro" id="IPR036514">
    <property type="entry name" value="SGNH_hydro_sf"/>
</dbReference>
<dbReference type="AlphaFoldDB" id="A0A9W7YAQ4"/>
<protein>
    <recommendedName>
        <fullName evidence="5">SGNH hydrolase</fullName>
    </recommendedName>
</protein>
<evidence type="ECO:0000313" key="4">
    <source>
        <dbReference type="Proteomes" id="UP001143981"/>
    </source>
</evidence>
<name>A0A9W7YAQ4_9FUNG</name>